<dbReference type="SUPFAM" id="SSF46955">
    <property type="entry name" value="Putative DNA-binding domain"/>
    <property type="match status" value="1"/>
</dbReference>
<evidence type="ECO:0000313" key="4">
    <source>
        <dbReference type="Proteomes" id="UP000697998"/>
    </source>
</evidence>
<dbReference type="GO" id="GO:0006355">
    <property type="term" value="P:regulation of DNA-templated transcription"/>
    <property type="evidence" value="ECO:0007669"/>
    <property type="project" value="InterPro"/>
</dbReference>
<reference evidence="3 4" key="1">
    <citation type="submission" date="2020-10" db="EMBL/GenBank/DDBJ databases">
        <title>Connecting structure to function with the recovery of over 1000 high-quality activated sludge metagenome-assembled genomes encoding full-length rRNA genes using long-read sequencing.</title>
        <authorList>
            <person name="Singleton C.M."/>
            <person name="Petriglieri F."/>
            <person name="Kristensen J.M."/>
            <person name="Kirkegaard R.H."/>
            <person name="Michaelsen T.Y."/>
            <person name="Andersen M.H."/>
            <person name="Karst S.M."/>
            <person name="Dueholm M.S."/>
            <person name="Nielsen P.H."/>
            <person name="Albertsen M."/>
        </authorList>
    </citation>
    <scope>NUCLEOTIDE SEQUENCE [LARGE SCALE GENOMIC DNA]</scope>
    <source>
        <strain evidence="3">EsbW_18-Q3-R4-48_BATAC.285</strain>
    </source>
</reference>
<dbReference type="InterPro" id="IPR003759">
    <property type="entry name" value="Cbl-bd_cap"/>
</dbReference>
<dbReference type="PROSITE" id="PS51332">
    <property type="entry name" value="B12_BINDING"/>
    <property type="match status" value="1"/>
</dbReference>
<dbReference type="PROSITE" id="PS50937">
    <property type="entry name" value="HTH_MERR_2"/>
    <property type="match status" value="1"/>
</dbReference>
<dbReference type="Pfam" id="PF13411">
    <property type="entry name" value="MerR_1"/>
    <property type="match status" value="1"/>
</dbReference>
<proteinExistence type="predicted"/>
<dbReference type="GO" id="GO:0031419">
    <property type="term" value="F:cobalamin binding"/>
    <property type="evidence" value="ECO:0007669"/>
    <property type="project" value="InterPro"/>
</dbReference>
<dbReference type="GO" id="GO:0046872">
    <property type="term" value="F:metal ion binding"/>
    <property type="evidence" value="ECO:0007669"/>
    <property type="project" value="InterPro"/>
</dbReference>
<evidence type="ECO:0000259" key="2">
    <source>
        <dbReference type="PROSITE" id="PS51332"/>
    </source>
</evidence>
<dbReference type="InterPro" id="IPR000551">
    <property type="entry name" value="MerR-type_HTH_dom"/>
</dbReference>
<feature type="domain" description="B12-binding" evidence="2">
    <location>
        <begin position="180"/>
        <end position="307"/>
    </location>
</feature>
<dbReference type="InterPro" id="IPR009061">
    <property type="entry name" value="DNA-bd_dom_put_sf"/>
</dbReference>
<dbReference type="SUPFAM" id="SSF52242">
    <property type="entry name" value="Cobalamin (vitamin B12)-binding domain"/>
    <property type="match status" value="1"/>
</dbReference>
<dbReference type="Pfam" id="PF02607">
    <property type="entry name" value="B12-binding_2"/>
    <property type="match status" value="1"/>
</dbReference>
<evidence type="ECO:0000259" key="1">
    <source>
        <dbReference type="PROSITE" id="PS50937"/>
    </source>
</evidence>
<organism evidence="3 4">
    <name type="scientific">Candidatus Accumulibacter proximus</name>
    <dbReference type="NCBI Taxonomy" id="2954385"/>
    <lineage>
        <taxon>Bacteria</taxon>
        <taxon>Pseudomonadati</taxon>
        <taxon>Pseudomonadota</taxon>
        <taxon>Betaproteobacteria</taxon>
        <taxon>Candidatus Accumulibacter</taxon>
    </lineage>
</organism>
<protein>
    <submittedName>
        <fullName evidence="3">MerR family transcriptional regulator</fullName>
    </submittedName>
</protein>
<accession>A0A935Q0N5</accession>
<dbReference type="Proteomes" id="UP000697998">
    <property type="component" value="Unassembled WGS sequence"/>
</dbReference>
<comment type="caution">
    <text evidence="3">The sequence shown here is derived from an EMBL/GenBank/DDBJ whole genome shotgun (WGS) entry which is preliminary data.</text>
</comment>
<dbReference type="Gene3D" id="1.10.1660.10">
    <property type="match status" value="1"/>
</dbReference>
<dbReference type="Gene3D" id="1.10.1240.10">
    <property type="entry name" value="Methionine synthase domain"/>
    <property type="match status" value="1"/>
</dbReference>
<evidence type="ECO:0000313" key="3">
    <source>
        <dbReference type="EMBL" id="MBK7674820.1"/>
    </source>
</evidence>
<dbReference type="Gene3D" id="3.40.50.280">
    <property type="entry name" value="Cobalamin-binding domain"/>
    <property type="match status" value="1"/>
</dbReference>
<name>A0A935Q0N5_9PROT</name>
<dbReference type="EMBL" id="JADJMH010000005">
    <property type="protein sequence ID" value="MBK7674820.1"/>
    <property type="molecule type" value="Genomic_DNA"/>
</dbReference>
<dbReference type="CDD" id="cd01104">
    <property type="entry name" value="HTH_MlrA-CarA"/>
    <property type="match status" value="1"/>
</dbReference>
<feature type="domain" description="HTH merR-type" evidence="1">
    <location>
        <begin position="6"/>
        <end position="63"/>
    </location>
</feature>
<dbReference type="GO" id="GO:0003677">
    <property type="term" value="F:DNA binding"/>
    <property type="evidence" value="ECO:0007669"/>
    <property type="project" value="InterPro"/>
</dbReference>
<gene>
    <name evidence="3" type="ORF">IPJ27_08610</name>
</gene>
<dbReference type="AlphaFoldDB" id="A0A935Q0N5"/>
<dbReference type="InterPro" id="IPR036724">
    <property type="entry name" value="Cobalamin-bd_sf"/>
</dbReference>
<dbReference type="InterPro" id="IPR006158">
    <property type="entry name" value="Cobalamin-bd"/>
</dbReference>
<sequence length="313" mass="34252">MNIRPALSISAVERETGLGKDTLRVWERRYGFPQPTRDNHGERVYPVEQVDRLRLLKRLIDHGYRPGRLFAASEEEFSSLCRACAAKSVVEPGGGDELVSHAIRLIKANDASVLRQALHQAMMRLGLQGFIIDVVAPLNQAVGEAWMSGELQVFEEHLYTEQMKALLRQAIGNLPPGVGRPRILLTTVPEEQHLLGLLMVEALLVLDGATSISLGTQTPLLDIQMAAMAHKADVVAVSFSAAFPARQVAPQVSHLRQLLPSEVELWVGGTGAQRVVPQPGVIVLATLRGALEALEAWRDCGHGDHPPVSHDQR</sequence>
<dbReference type="InterPro" id="IPR036594">
    <property type="entry name" value="Meth_synthase_dom"/>
</dbReference>